<reference evidence="12 13" key="2">
    <citation type="journal article" date="2022" name="Int. J. Syst. Evol. Microbiol.">
        <title>Strains of Bradyrhizobium barranii sp. nov. associated with legumes native to Canada are symbionts of soybeans and belong to different subspecies (subsp. barranii subsp. nov. and subsp. apii subsp. nov.) and symbiovars (sv. glycinearum and sv. septentrionale).</title>
        <authorList>
            <person name="Bromfield E.S.P."/>
            <person name="Cloutier S."/>
            <person name="Wasai-Hara S."/>
            <person name="Minamisawa K."/>
        </authorList>
    </citation>
    <scope>NUCLEOTIDE SEQUENCE [LARGE SCALE GENOMIC DNA]</scope>
    <source>
        <strain evidence="12 13">144S4</strain>
    </source>
</reference>
<name>A0A939S2R4_9BRAD</name>
<organism evidence="11">
    <name type="scientific">Bradyrhizobium barranii subsp. barranii</name>
    <dbReference type="NCBI Taxonomy" id="2823807"/>
    <lineage>
        <taxon>Bacteria</taxon>
        <taxon>Pseudomonadati</taxon>
        <taxon>Pseudomonadota</taxon>
        <taxon>Alphaproteobacteria</taxon>
        <taxon>Hyphomicrobiales</taxon>
        <taxon>Nitrobacteraceae</taxon>
        <taxon>Bradyrhizobium</taxon>
        <taxon>Bradyrhizobium barranii</taxon>
    </lineage>
</organism>
<keyword evidence="9 10" id="KW-0704">Schiff base</keyword>
<dbReference type="InterPro" id="IPR013785">
    <property type="entry name" value="Aldolase_TIM"/>
</dbReference>
<dbReference type="KEGG" id="bban:J4G43_010610"/>
<dbReference type="GO" id="GO:0006098">
    <property type="term" value="P:pentose-phosphate shunt"/>
    <property type="evidence" value="ECO:0007669"/>
    <property type="project" value="UniProtKB-UniRule"/>
</dbReference>
<dbReference type="CDD" id="cd00955">
    <property type="entry name" value="Transaldolase_like"/>
    <property type="match status" value="1"/>
</dbReference>
<feature type="active site" description="Schiff-base intermediate with substrate" evidence="10">
    <location>
        <position position="139"/>
    </location>
</feature>
<comment type="function">
    <text evidence="1 10">Transaldolase is important for the balance of metabolites in the pentose-phosphate pathway.</text>
</comment>
<evidence type="ECO:0000256" key="3">
    <source>
        <dbReference type="ARBA" id="ARBA00004857"/>
    </source>
</evidence>
<evidence type="ECO:0000313" key="11">
    <source>
        <dbReference type="EMBL" id="MBO1861773.1"/>
    </source>
</evidence>
<comment type="catalytic activity">
    <reaction evidence="10">
        <text>D-sedoheptulose 7-phosphate + D-glyceraldehyde 3-phosphate = D-erythrose 4-phosphate + beta-D-fructose 6-phosphate</text>
        <dbReference type="Rhea" id="RHEA:17053"/>
        <dbReference type="ChEBI" id="CHEBI:16897"/>
        <dbReference type="ChEBI" id="CHEBI:57483"/>
        <dbReference type="ChEBI" id="CHEBI:57634"/>
        <dbReference type="ChEBI" id="CHEBI:59776"/>
        <dbReference type="EC" id="2.2.1.2"/>
    </reaction>
</comment>
<dbReference type="GO" id="GO:0004801">
    <property type="term" value="F:transaldolase activity"/>
    <property type="evidence" value="ECO:0007669"/>
    <property type="project" value="UniProtKB-UniRule"/>
</dbReference>
<evidence type="ECO:0000256" key="10">
    <source>
        <dbReference type="HAMAP-Rule" id="MF_00493"/>
    </source>
</evidence>
<dbReference type="InterPro" id="IPR001585">
    <property type="entry name" value="TAL/FSA"/>
</dbReference>
<keyword evidence="6 10" id="KW-0963">Cytoplasm</keyword>
<comment type="similarity">
    <text evidence="4 10">Belongs to the transaldolase family. Type 2 subfamily.</text>
</comment>
<dbReference type="EMBL" id="CP086136">
    <property type="protein sequence ID" value="UEM14649.1"/>
    <property type="molecule type" value="Genomic_DNA"/>
</dbReference>
<dbReference type="NCBIfam" id="TIGR00876">
    <property type="entry name" value="tal_mycobact"/>
    <property type="match status" value="1"/>
</dbReference>
<dbReference type="GO" id="GO:0005975">
    <property type="term" value="P:carbohydrate metabolic process"/>
    <property type="evidence" value="ECO:0007669"/>
    <property type="project" value="InterPro"/>
</dbReference>
<dbReference type="SUPFAM" id="SSF51569">
    <property type="entry name" value="Aldolase"/>
    <property type="match status" value="1"/>
</dbReference>
<evidence type="ECO:0000256" key="9">
    <source>
        <dbReference type="ARBA" id="ARBA00023270"/>
    </source>
</evidence>
<evidence type="ECO:0000313" key="13">
    <source>
        <dbReference type="Proteomes" id="UP000664702"/>
    </source>
</evidence>
<proteinExistence type="inferred from homology"/>
<evidence type="ECO:0000256" key="5">
    <source>
        <dbReference type="ARBA" id="ARBA00013151"/>
    </source>
</evidence>
<evidence type="ECO:0000256" key="4">
    <source>
        <dbReference type="ARBA" id="ARBA00008426"/>
    </source>
</evidence>
<evidence type="ECO:0000256" key="7">
    <source>
        <dbReference type="ARBA" id="ARBA00022679"/>
    </source>
</evidence>
<dbReference type="HAMAP" id="MF_00493">
    <property type="entry name" value="Transaldolase_2"/>
    <property type="match status" value="1"/>
</dbReference>
<evidence type="ECO:0000256" key="8">
    <source>
        <dbReference type="ARBA" id="ARBA00023126"/>
    </source>
</evidence>
<sequence>MKGTQKLHELGQSVWLDNITRDLLNSGTLRRYITDLSLTGLTSNPTIFDHAIKNSSHYDSAIRSKLSEGKSGETLFFELAIDDLAQAADLFRPIWDRTNGVDGWVSLEVSPLLAHDTASTIAAAKELHAQAKRPNLFIKIPGTREGLPAIEETIFAGVPVNVTLLFSREHYLAAAEAYLRGVERRIAAGLTPNVGSVASVFVSRWDAAVVNQVPAQLRNQLGIAIAKRTYKSACELFSSARSRRIYNEGGRPQRLLWASTGTKDPAASDVLYVKALAAPLTVNTMPEGTVKALADHGEIGEILPSDGGDSEEALSQFAKAGVDIEALAATLQDEGAKSFVKSWNELMSVISAKTEVLKKAS</sequence>
<keyword evidence="7 10" id="KW-0808">Transferase</keyword>
<dbReference type="AlphaFoldDB" id="A0A939S2R4"/>
<protein>
    <recommendedName>
        <fullName evidence="5 10">Transaldolase</fullName>
        <ecNumber evidence="5 10">2.2.1.2</ecNumber>
    </recommendedName>
</protein>
<dbReference type="PANTHER" id="PTHR10683">
    <property type="entry name" value="TRANSALDOLASE"/>
    <property type="match status" value="1"/>
</dbReference>
<dbReference type="InterPro" id="IPR004732">
    <property type="entry name" value="Transaldolase_2"/>
</dbReference>
<dbReference type="EC" id="2.2.1.2" evidence="5 10"/>
<gene>
    <name evidence="10 11" type="primary">tal</name>
    <name evidence="12" type="ORF">J4G43_010610</name>
    <name evidence="11" type="ORF">J4G43_12765</name>
</gene>
<evidence type="ECO:0000256" key="1">
    <source>
        <dbReference type="ARBA" id="ARBA00003518"/>
    </source>
</evidence>
<evidence type="ECO:0000256" key="2">
    <source>
        <dbReference type="ARBA" id="ARBA00004496"/>
    </source>
</evidence>
<dbReference type="Proteomes" id="UP000664702">
    <property type="component" value="Chromosome"/>
</dbReference>
<accession>A0A939S2R4</accession>
<dbReference type="NCBIfam" id="NF002881">
    <property type="entry name" value="PRK03343.1"/>
    <property type="match status" value="1"/>
</dbReference>
<comment type="subcellular location">
    <subcellularLocation>
        <location evidence="2 10">Cytoplasm</location>
    </subcellularLocation>
</comment>
<dbReference type="PIRSF" id="PIRSF036915">
    <property type="entry name" value="Trnald_Bac_Plnt"/>
    <property type="match status" value="1"/>
</dbReference>
<reference evidence="11" key="1">
    <citation type="submission" date="2021-03" db="EMBL/GenBank/DDBJ databases">
        <title>Whole Genome Sequence of Bradyrhizobium sp. Strain 144S4.</title>
        <authorList>
            <person name="Bromfield E.S.P."/>
            <person name="Cloutier S."/>
        </authorList>
    </citation>
    <scope>NUCLEOTIDE SEQUENCE [LARGE SCALE GENOMIC DNA]</scope>
    <source>
        <strain evidence="11">144S4</strain>
    </source>
</reference>
<dbReference type="EMBL" id="JAGEMI010000001">
    <property type="protein sequence ID" value="MBO1861773.1"/>
    <property type="molecule type" value="Genomic_DNA"/>
</dbReference>
<dbReference type="GO" id="GO:0005737">
    <property type="term" value="C:cytoplasm"/>
    <property type="evidence" value="ECO:0007669"/>
    <property type="project" value="UniProtKB-SubCell"/>
</dbReference>
<dbReference type="RefSeq" id="WP_208084745.1">
    <property type="nucleotide sequence ID" value="NZ_CP086136.1"/>
</dbReference>
<comment type="pathway">
    <text evidence="3 10">Carbohydrate degradation; pentose phosphate pathway; D-glyceraldehyde 3-phosphate and beta-D-fructose 6-phosphate from D-ribose 5-phosphate and D-xylulose 5-phosphate (non-oxidative stage): step 2/3.</text>
</comment>
<keyword evidence="8 10" id="KW-0570">Pentose shunt</keyword>
<evidence type="ECO:0000313" key="12">
    <source>
        <dbReference type="EMBL" id="UEM14649.1"/>
    </source>
</evidence>
<dbReference type="Gene3D" id="3.20.20.70">
    <property type="entry name" value="Aldolase class I"/>
    <property type="match status" value="1"/>
</dbReference>
<dbReference type="PANTHER" id="PTHR10683:SF31">
    <property type="entry name" value="TRANSALDOLASE"/>
    <property type="match status" value="1"/>
</dbReference>
<evidence type="ECO:0000256" key="6">
    <source>
        <dbReference type="ARBA" id="ARBA00022490"/>
    </source>
</evidence>
<dbReference type="Pfam" id="PF00923">
    <property type="entry name" value="TAL_FSA"/>
    <property type="match status" value="1"/>
</dbReference>